<dbReference type="InterPro" id="IPR000594">
    <property type="entry name" value="ThiF_NAD_FAD-bd"/>
</dbReference>
<dbReference type="CDD" id="cd00565">
    <property type="entry name" value="Ubl_ThiS"/>
    <property type="match status" value="1"/>
</dbReference>
<feature type="transmembrane region" description="Helical" evidence="2">
    <location>
        <begin position="37"/>
        <end position="64"/>
    </location>
</feature>
<comment type="similarity">
    <text evidence="1">Belongs to the HesA/MoeB/ThiF family.</text>
</comment>
<dbReference type="InterPro" id="IPR035985">
    <property type="entry name" value="Ubiquitin-activating_enz"/>
</dbReference>
<dbReference type="AlphaFoldDB" id="A0A3S4FMC3"/>
<dbReference type="Gene3D" id="3.10.20.30">
    <property type="match status" value="1"/>
</dbReference>
<dbReference type="InterPro" id="IPR003749">
    <property type="entry name" value="ThiS/MoaD-like"/>
</dbReference>
<dbReference type="NCBIfam" id="NF004281">
    <property type="entry name" value="PRK05690.1"/>
    <property type="match status" value="1"/>
</dbReference>
<dbReference type="InterPro" id="IPR045886">
    <property type="entry name" value="ThiF/MoeB/HesA"/>
</dbReference>
<dbReference type="GO" id="GO:0004792">
    <property type="term" value="F:thiosulfate-cyanide sulfurtransferase activity"/>
    <property type="evidence" value="ECO:0007669"/>
    <property type="project" value="TreeGrafter"/>
</dbReference>
<dbReference type="Gene3D" id="3.40.50.720">
    <property type="entry name" value="NAD(P)-binding Rossmann-like Domain"/>
    <property type="match status" value="1"/>
</dbReference>
<dbReference type="InterPro" id="IPR010035">
    <property type="entry name" value="Thi_S"/>
</dbReference>
<proteinExistence type="inferred from homology"/>
<evidence type="ECO:0000256" key="1">
    <source>
        <dbReference type="ARBA" id="ARBA00009919"/>
    </source>
</evidence>
<dbReference type="GO" id="GO:0008146">
    <property type="term" value="F:sulfotransferase activity"/>
    <property type="evidence" value="ECO:0007669"/>
    <property type="project" value="TreeGrafter"/>
</dbReference>
<dbReference type="GO" id="GO:0016779">
    <property type="term" value="F:nucleotidyltransferase activity"/>
    <property type="evidence" value="ECO:0007669"/>
    <property type="project" value="UniProtKB-KW"/>
</dbReference>
<dbReference type="KEGG" id="sof:NCTC11214_02089"/>
<accession>A0A3S4FMC3</accession>
<name>A0A3S4FMC3_SEROD</name>
<dbReference type="GO" id="GO:0008641">
    <property type="term" value="F:ubiquitin-like modifier activating enzyme activity"/>
    <property type="evidence" value="ECO:0007669"/>
    <property type="project" value="InterPro"/>
</dbReference>
<dbReference type="EMBL" id="LR134117">
    <property type="protein sequence ID" value="VDZ56416.1"/>
    <property type="molecule type" value="Genomic_DNA"/>
</dbReference>
<dbReference type="InterPro" id="IPR012675">
    <property type="entry name" value="Beta-grasp_dom_sf"/>
</dbReference>
<dbReference type="GO" id="GO:0005829">
    <property type="term" value="C:cytosol"/>
    <property type="evidence" value="ECO:0007669"/>
    <property type="project" value="TreeGrafter"/>
</dbReference>
<gene>
    <name evidence="4" type="primary">thiF</name>
    <name evidence="4" type="ORF">NCTC11214_02089</name>
</gene>
<protein>
    <submittedName>
        <fullName evidence="4">Sulfur carrier protein ThiS adenylyltransferase</fullName>
        <ecNumber evidence="4">2.7.7.73</ecNumber>
    </submittedName>
</protein>
<evidence type="ECO:0000256" key="2">
    <source>
        <dbReference type="SAM" id="Phobius"/>
    </source>
</evidence>
<dbReference type="PANTHER" id="PTHR10953:SF240">
    <property type="entry name" value="SULFUR CARRIER PROTEIN THIS ADENYLYLTRANSFERASE"/>
    <property type="match status" value="1"/>
</dbReference>
<dbReference type="Proteomes" id="UP000281391">
    <property type="component" value="Chromosome"/>
</dbReference>
<keyword evidence="2" id="KW-1133">Transmembrane helix</keyword>
<dbReference type="Pfam" id="PF02597">
    <property type="entry name" value="ThiS"/>
    <property type="match status" value="1"/>
</dbReference>
<keyword evidence="4" id="KW-0808">Transferase</keyword>
<dbReference type="SUPFAM" id="SSF69572">
    <property type="entry name" value="Activating enzymes of the ubiquitin-like proteins"/>
    <property type="match status" value="1"/>
</dbReference>
<dbReference type="SUPFAM" id="SSF54285">
    <property type="entry name" value="MoaD/ThiS"/>
    <property type="match status" value="1"/>
</dbReference>
<sequence length="320" mass="34301">MLNSPSLNDREFLRYSRQLLLEDIGPQGQESIKRASVLIVGLGGLGSPAALYLAAAGVGTLLLADDDKLHLTNLQRQILYRSADVPQGKARLAQRHLQALNPLVESIALEQRLHGEELAAAVRRADLVLDCSDNITTRHAVNQACVTAGKPLISGSAVGFSGQLLVIEPPYSQGCYACLYPEHAEPQRNCRTAGVLGPVVGVIGTLQALEAIKLLAGMPSALSGKLRLFDGKQHSWSTLQLSKARSCPICGRAAMKILLNDSPLELAQPLSVSALLEQLDRHQPGTALAINQTIIPRAEWDSHWVQDGDDILLFQAIAGG</sequence>
<keyword evidence="2" id="KW-0472">Membrane</keyword>
<dbReference type="EC" id="2.7.7.73" evidence="4"/>
<dbReference type="InterPro" id="IPR016155">
    <property type="entry name" value="Mopterin_synth/thiamin_S_b"/>
</dbReference>
<reference evidence="4 5" key="1">
    <citation type="submission" date="2018-12" db="EMBL/GenBank/DDBJ databases">
        <authorList>
            <consortium name="Pathogen Informatics"/>
        </authorList>
    </citation>
    <scope>NUCLEOTIDE SEQUENCE [LARGE SCALE GENOMIC DNA]</scope>
    <source>
        <strain evidence="4 5">NCTC11214</strain>
    </source>
</reference>
<dbReference type="NCBIfam" id="TIGR01683">
    <property type="entry name" value="thiS"/>
    <property type="match status" value="1"/>
</dbReference>
<evidence type="ECO:0000313" key="4">
    <source>
        <dbReference type="EMBL" id="VDZ56416.1"/>
    </source>
</evidence>
<dbReference type="FunFam" id="3.40.50.720:FF:000080">
    <property type="entry name" value="Thiazole biosynthesis adenylyltransferase ThiF"/>
    <property type="match status" value="1"/>
</dbReference>
<dbReference type="CDD" id="cd00757">
    <property type="entry name" value="ThiF_MoeB_HesA_family"/>
    <property type="match status" value="1"/>
</dbReference>
<evidence type="ECO:0000313" key="5">
    <source>
        <dbReference type="Proteomes" id="UP000281391"/>
    </source>
</evidence>
<keyword evidence="4" id="KW-0548">Nucleotidyltransferase</keyword>
<keyword evidence="2" id="KW-0812">Transmembrane</keyword>
<dbReference type="Pfam" id="PF00899">
    <property type="entry name" value="ThiF"/>
    <property type="match status" value="1"/>
</dbReference>
<feature type="domain" description="THIF-type NAD/FAD binding fold" evidence="3">
    <location>
        <begin position="15"/>
        <end position="248"/>
    </location>
</feature>
<evidence type="ECO:0000259" key="3">
    <source>
        <dbReference type="Pfam" id="PF00899"/>
    </source>
</evidence>
<dbReference type="PANTHER" id="PTHR10953">
    <property type="entry name" value="UBIQUITIN-ACTIVATING ENZYME E1"/>
    <property type="match status" value="1"/>
</dbReference>
<organism evidence="4 5">
    <name type="scientific">Serratia odorifera</name>
    <dbReference type="NCBI Taxonomy" id="618"/>
    <lineage>
        <taxon>Bacteria</taxon>
        <taxon>Pseudomonadati</taxon>
        <taxon>Pseudomonadota</taxon>
        <taxon>Gammaproteobacteria</taxon>
        <taxon>Enterobacterales</taxon>
        <taxon>Yersiniaceae</taxon>
        <taxon>Serratia</taxon>
    </lineage>
</organism>